<dbReference type="Proteomes" id="UP000823941">
    <property type="component" value="Chromosome 8"/>
</dbReference>
<organism evidence="1 2">
    <name type="scientific">Plutella xylostella</name>
    <name type="common">Diamondback moth</name>
    <name type="synonym">Plutella maculipennis</name>
    <dbReference type="NCBI Taxonomy" id="51655"/>
    <lineage>
        <taxon>Eukaryota</taxon>
        <taxon>Metazoa</taxon>
        <taxon>Ecdysozoa</taxon>
        <taxon>Arthropoda</taxon>
        <taxon>Hexapoda</taxon>
        <taxon>Insecta</taxon>
        <taxon>Pterygota</taxon>
        <taxon>Neoptera</taxon>
        <taxon>Endopterygota</taxon>
        <taxon>Lepidoptera</taxon>
        <taxon>Glossata</taxon>
        <taxon>Ditrysia</taxon>
        <taxon>Yponomeutoidea</taxon>
        <taxon>Plutellidae</taxon>
        <taxon>Plutella</taxon>
    </lineage>
</organism>
<sequence length="61" mass="6983">MVIKMYNSIETGLLQLRICSSTSSQLLEAQMIDMEAMDRKRKLLKASQDTRATSEVMQDED</sequence>
<keyword evidence="2" id="KW-1185">Reference proteome</keyword>
<reference evidence="1 2" key="1">
    <citation type="submission" date="2021-06" db="EMBL/GenBank/DDBJ databases">
        <title>A haploid diamondback moth (Plutella xylostella L.) genome assembly resolves 31 chromosomes and identifies a diamide resistance mutation.</title>
        <authorList>
            <person name="Ward C.M."/>
            <person name="Perry K.D."/>
            <person name="Baker G."/>
            <person name="Powis K."/>
            <person name="Heckel D.G."/>
            <person name="Baxter S.W."/>
        </authorList>
    </citation>
    <scope>NUCLEOTIDE SEQUENCE [LARGE SCALE GENOMIC DNA]</scope>
    <source>
        <strain evidence="1 2">LV</strain>
        <tissue evidence="1">Single pupa</tissue>
    </source>
</reference>
<name>A0ABQ7QUL2_PLUXY</name>
<comment type="caution">
    <text evidence="1">The sequence shown here is derived from an EMBL/GenBank/DDBJ whole genome shotgun (WGS) entry which is preliminary data.</text>
</comment>
<accession>A0ABQ7QUL2</accession>
<evidence type="ECO:0000313" key="1">
    <source>
        <dbReference type="EMBL" id="KAG7308741.1"/>
    </source>
</evidence>
<evidence type="ECO:0000313" key="2">
    <source>
        <dbReference type="Proteomes" id="UP000823941"/>
    </source>
</evidence>
<protein>
    <submittedName>
        <fullName evidence="1">Uncharacterized protein</fullName>
    </submittedName>
</protein>
<gene>
    <name evidence="1" type="ORF">JYU34_005972</name>
</gene>
<dbReference type="EMBL" id="JAHIBW010000008">
    <property type="protein sequence ID" value="KAG7308741.1"/>
    <property type="molecule type" value="Genomic_DNA"/>
</dbReference>
<proteinExistence type="predicted"/>